<feature type="compositionally biased region" description="Acidic residues" evidence="1">
    <location>
        <begin position="252"/>
        <end position="261"/>
    </location>
</feature>
<dbReference type="PROSITE" id="PS00109">
    <property type="entry name" value="PROTEIN_KINASE_TYR"/>
    <property type="match status" value="1"/>
</dbReference>
<sequence length="447" mass="49652">MKRALPESNSDEESAGPFTKRATSYSLRSGTVTHSGNVPRKSRARKVAAKSKIMATASSSRSEDDPNAGSNEEEGHHDEDYNGVDADRENGMPGGAPILGGLNVSSPPLPKHYGDALSARGFPKAVRAQANPIVLLNVVSNREEVFTQTDLKRLLVQCSGFEEFAQAFIDHIEGIASLAEQGLVHRDFSIGNVLLSQDTKAPDTFFSEVAACAKRILGVPVKFKQKELELRKGGVIHDMDMSGHLRPVPEALIDDDDDENTDSSTVSDEQSNRTSSIGPQNGFRTGTLPFMAVRFLTRGPPHVVSDDLHSLLFVMALFFWSHDKFSEVPFPHSVLPGSKPWPPEVLQWANRPIHPSLQGLGYIKFGFFSTRKALKGLFKSSLEGSDWIKIKEFLCFFWGLYKALWRKVPEAGWLEDGWFDRRNVTPEEVQDALTKTYRISRQLKKKL</sequence>
<evidence type="ECO:0000256" key="1">
    <source>
        <dbReference type="SAM" id="MobiDB-lite"/>
    </source>
</evidence>
<dbReference type="Pfam" id="PF17667">
    <property type="entry name" value="Pkinase_fungal"/>
    <property type="match status" value="1"/>
</dbReference>
<dbReference type="Gene3D" id="1.10.510.10">
    <property type="entry name" value="Transferase(Phosphotransferase) domain 1"/>
    <property type="match status" value="1"/>
</dbReference>
<feature type="domain" description="Fungal-type protein kinase" evidence="2">
    <location>
        <begin position="149"/>
        <end position="316"/>
    </location>
</feature>
<evidence type="ECO:0000259" key="2">
    <source>
        <dbReference type="Pfam" id="PF17667"/>
    </source>
</evidence>
<gene>
    <name evidence="3" type="ORF">GGX14DRAFT_602389</name>
</gene>
<organism evidence="3 4">
    <name type="scientific">Mycena pura</name>
    <dbReference type="NCBI Taxonomy" id="153505"/>
    <lineage>
        <taxon>Eukaryota</taxon>
        <taxon>Fungi</taxon>
        <taxon>Dikarya</taxon>
        <taxon>Basidiomycota</taxon>
        <taxon>Agaricomycotina</taxon>
        <taxon>Agaricomycetes</taxon>
        <taxon>Agaricomycetidae</taxon>
        <taxon>Agaricales</taxon>
        <taxon>Marasmiineae</taxon>
        <taxon>Mycenaceae</taxon>
        <taxon>Mycena</taxon>
    </lineage>
</organism>
<keyword evidence="4" id="KW-1185">Reference proteome</keyword>
<feature type="compositionally biased region" description="Basic and acidic residues" evidence="1">
    <location>
        <begin position="73"/>
        <end position="90"/>
    </location>
</feature>
<dbReference type="InterPro" id="IPR011009">
    <property type="entry name" value="Kinase-like_dom_sf"/>
</dbReference>
<dbReference type="InterPro" id="IPR008266">
    <property type="entry name" value="Tyr_kinase_AS"/>
</dbReference>
<reference evidence="3" key="1">
    <citation type="submission" date="2023-03" db="EMBL/GenBank/DDBJ databases">
        <title>Massive genome expansion in bonnet fungi (Mycena s.s.) driven by repeated elements and novel gene families across ecological guilds.</title>
        <authorList>
            <consortium name="Lawrence Berkeley National Laboratory"/>
            <person name="Harder C.B."/>
            <person name="Miyauchi S."/>
            <person name="Viragh M."/>
            <person name="Kuo A."/>
            <person name="Thoen E."/>
            <person name="Andreopoulos B."/>
            <person name="Lu D."/>
            <person name="Skrede I."/>
            <person name="Drula E."/>
            <person name="Henrissat B."/>
            <person name="Morin E."/>
            <person name="Kohler A."/>
            <person name="Barry K."/>
            <person name="LaButti K."/>
            <person name="Morin E."/>
            <person name="Salamov A."/>
            <person name="Lipzen A."/>
            <person name="Mereny Z."/>
            <person name="Hegedus B."/>
            <person name="Baldrian P."/>
            <person name="Stursova M."/>
            <person name="Weitz H."/>
            <person name="Taylor A."/>
            <person name="Grigoriev I.V."/>
            <person name="Nagy L.G."/>
            <person name="Martin F."/>
            <person name="Kauserud H."/>
        </authorList>
    </citation>
    <scope>NUCLEOTIDE SEQUENCE</scope>
    <source>
        <strain evidence="3">9144</strain>
    </source>
</reference>
<feature type="compositionally biased region" description="Basic residues" evidence="1">
    <location>
        <begin position="40"/>
        <end position="49"/>
    </location>
</feature>
<evidence type="ECO:0000313" key="4">
    <source>
        <dbReference type="Proteomes" id="UP001219525"/>
    </source>
</evidence>
<dbReference type="InterPro" id="IPR040976">
    <property type="entry name" value="Pkinase_fungal"/>
</dbReference>
<comment type="caution">
    <text evidence="3">The sequence shown here is derived from an EMBL/GenBank/DDBJ whole genome shotgun (WGS) entry which is preliminary data.</text>
</comment>
<dbReference type="EMBL" id="JARJCW010000014">
    <property type="protein sequence ID" value="KAJ7217176.1"/>
    <property type="molecule type" value="Genomic_DNA"/>
</dbReference>
<feature type="region of interest" description="Disordered" evidence="1">
    <location>
        <begin position="1"/>
        <end position="103"/>
    </location>
</feature>
<dbReference type="Proteomes" id="UP001219525">
    <property type="component" value="Unassembled WGS sequence"/>
</dbReference>
<feature type="compositionally biased region" description="Polar residues" evidence="1">
    <location>
        <begin position="21"/>
        <end position="36"/>
    </location>
</feature>
<name>A0AAD6YIV3_9AGAR</name>
<proteinExistence type="predicted"/>
<protein>
    <recommendedName>
        <fullName evidence="2">Fungal-type protein kinase domain-containing protein</fullName>
    </recommendedName>
</protein>
<evidence type="ECO:0000313" key="3">
    <source>
        <dbReference type="EMBL" id="KAJ7217176.1"/>
    </source>
</evidence>
<feature type="region of interest" description="Disordered" evidence="1">
    <location>
        <begin position="248"/>
        <end position="283"/>
    </location>
</feature>
<feature type="compositionally biased region" description="Polar residues" evidence="1">
    <location>
        <begin position="272"/>
        <end position="283"/>
    </location>
</feature>
<accession>A0AAD6YIV3</accession>
<dbReference type="GO" id="GO:0004672">
    <property type="term" value="F:protein kinase activity"/>
    <property type="evidence" value="ECO:0007669"/>
    <property type="project" value="InterPro"/>
</dbReference>
<dbReference type="SUPFAM" id="SSF56112">
    <property type="entry name" value="Protein kinase-like (PK-like)"/>
    <property type="match status" value="1"/>
</dbReference>
<dbReference type="AlphaFoldDB" id="A0AAD6YIV3"/>